<reference evidence="1 2" key="1">
    <citation type="submission" date="2019-08" db="EMBL/GenBank/DDBJ databases">
        <title>In-depth cultivation of the pig gut microbiome towards novel bacterial diversity and tailored functional studies.</title>
        <authorList>
            <person name="Wylensek D."/>
            <person name="Hitch T.C.A."/>
            <person name="Clavel T."/>
        </authorList>
    </citation>
    <scope>NUCLEOTIDE SEQUENCE [LARGE SCALE GENOMIC DNA]</scope>
    <source>
        <strain evidence="1 2">WCA-389-WT-5B</strain>
    </source>
</reference>
<comment type="caution">
    <text evidence="1">The sequence shown here is derived from an EMBL/GenBank/DDBJ whole genome shotgun (WGS) entry which is preliminary data.</text>
</comment>
<proteinExistence type="predicted"/>
<name>A0A6N7VZ54_ACIFE</name>
<organism evidence="1 2">
    <name type="scientific">Acidaminococcus fermentans</name>
    <dbReference type="NCBI Taxonomy" id="905"/>
    <lineage>
        <taxon>Bacteria</taxon>
        <taxon>Bacillati</taxon>
        <taxon>Bacillota</taxon>
        <taxon>Negativicutes</taxon>
        <taxon>Acidaminococcales</taxon>
        <taxon>Acidaminococcaceae</taxon>
        <taxon>Acidaminococcus</taxon>
    </lineage>
</organism>
<protein>
    <submittedName>
        <fullName evidence="1">Uncharacterized protein</fullName>
    </submittedName>
</protein>
<sequence>MRKWGKWFTIGNYVWRACHDENSRGYMIPVDMGSHGLAQRIADSLNWQEEENQRQREIGMYNIYDEWYYMYGCLYRINTMCPLDYVLPLPKNFQGDEELIAEQIADDLNWMEEENEAEGDEEGYLPSPGGKRSYTGYRTTKGEPIFDRDIIFDTESGKRWEVHWIEPYRLESGRWYGIDEFGHALWLKILLEAHDDVEKREAQKEK</sequence>
<accession>A0A6N7VZ54</accession>
<gene>
    <name evidence="1" type="ORF">FX155_07035</name>
</gene>
<dbReference type="Proteomes" id="UP000441455">
    <property type="component" value="Unassembled WGS sequence"/>
</dbReference>
<evidence type="ECO:0000313" key="2">
    <source>
        <dbReference type="Proteomes" id="UP000441455"/>
    </source>
</evidence>
<dbReference type="AlphaFoldDB" id="A0A6N7VZ54"/>
<dbReference type="OrthoDB" id="9797472at2"/>
<dbReference type="RefSeq" id="WP_154488213.1">
    <property type="nucleotide sequence ID" value="NZ_VULN01000009.1"/>
</dbReference>
<evidence type="ECO:0000313" key="1">
    <source>
        <dbReference type="EMBL" id="MSS82345.1"/>
    </source>
</evidence>
<dbReference type="EMBL" id="VULN01000009">
    <property type="protein sequence ID" value="MSS82345.1"/>
    <property type="molecule type" value="Genomic_DNA"/>
</dbReference>